<proteinExistence type="predicted"/>
<evidence type="ECO:0008006" key="4">
    <source>
        <dbReference type="Google" id="ProtNLM"/>
    </source>
</evidence>
<organism evidence="2 3">
    <name type="scientific">Vanrija albida</name>
    <dbReference type="NCBI Taxonomy" id="181172"/>
    <lineage>
        <taxon>Eukaryota</taxon>
        <taxon>Fungi</taxon>
        <taxon>Dikarya</taxon>
        <taxon>Basidiomycota</taxon>
        <taxon>Agaricomycotina</taxon>
        <taxon>Tremellomycetes</taxon>
        <taxon>Trichosporonales</taxon>
        <taxon>Trichosporonaceae</taxon>
        <taxon>Vanrija</taxon>
    </lineage>
</organism>
<protein>
    <recommendedName>
        <fullName evidence="4">CxC2-like cysteine cluster KDZ transposase-associated domain-containing protein</fullName>
    </recommendedName>
</protein>
<name>A0ABR3PRC6_9TREE</name>
<evidence type="ECO:0000313" key="2">
    <source>
        <dbReference type="EMBL" id="KAL1404945.1"/>
    </source>
</evidence>
<feature type="region of interest" description="Disordered" evidence="1">
    <location>
        <begin position="262"/>
        <end position="288"/>
    </location>
</feature>
<dbReference type="RefSeq" id="XP_069204889.1">
    <property type="nucleotide sequence ID" value="XM_069356952.1"/>
</dbReference>
<evidence type="ECO:0000256" key="1">
    <source>
        <dbReference type="SAM" id="MobiDB-lite"/>
    </source>
</evidence>
<reference evidence="2 3" key="1">
    <citation type="submission" date="2023-08" db="EMBL/GenBank/DDBJ databases">
        <title>Annotated Genome Sequence of Vanrija albida AlHP1.</title>
        <authorList>
            <person name="Herzog R."/>
        </authorList>
    </citation>
    <scope>NUCLEOTIDE SEQUENCE [LARGE SCALE GENOMIC DNA]</scope>
    <source>
        <strain evidence="2 3">AlHP1</strain>
    </source>
</reference>
<sequence length="317" mass="35078">MFNDRWEGDDPPLEGVGRILQRQRAYHQRRKNKGKEKELDMPLFVHGICPTCYVEDLQEVASAATTQAESADSLEMFTKAHKQCGCATDCRMVAYGIGGRYTLGMHFSGGYKVAMCLDAVPFDDPEFKFHMDYWFSKHARDYLYSFFNPLNREPKENCDEKCEVLTHGFPTFYSPQPPCKCLEGLERKYQYQKWQRERAAGTHKKKATSDVGKMFLMSPSLCSVCLTAQRAAQAEAEAASKAASEAAAAAAAAAATAAALNSTSNATPGPSSSNNAPTPPSTNLPDPHREQTCFCDFCTGTPPARYARIDDSDLEDE</sequence>
<comment type="caution">
    <text evidence="2">The sequence shown here is derived from an EMBL/GenBank/DDBJ whole genome shotgun (WGS) entry which is preliminary data.</text>
</comment>
<evidence type="ECO:0000313" key="3">
    <source>
        <dbReference type="Proteomes" id="UP001565368"/>
    </source>
</evidence>
<gene>
    <name evidence="2" type="ORF">Q8F55_008557</name>
</gene>
<feature type="compositionally biased region" description="Low complexity" evidence="1">
    <location>
        <begin position="262"/>
        <end position="276"/>
    </location>
</feature>
<accession>A0ABR3PRC6</accession>
<dbReference type="Proteomes" id="UP001565368">
    <property type="component" value="Unassembled WGS sequence"/>
</dbReference>
<keyword evidence="3" id="KW-1185">Reference proteome</keyword>
<dbReference type="GeneID" id="95989600"/>
<dbReference type="EMBL" id="JBBXJM010000007">
    <property type="protein sequence ID" value="KAL1404945.1"/>
    <property type="molecule type" value="Genomic_DNA"/>
</dbReference>